<dbReference type="GeneID" id="65338551"/>
<accession>A0A7T3PCT0</accession>
<organism evidence="1">
    <name type="scientific">Clavaria fumosa</name>
    <dbReference type="NCBI Taxonomy" id="264083"/>
    <lineage>
        <taxon>Eukaryota</taxon>
        <taxon>Fungi</taxon>
        <taxon>Dikarya</taxon>
        <taxon>Basidiomycota</taxon>
        <taxon>Agaricomycotina</taxon>
        <taxon>Agaricomycetes</taxon>
        <taxon>Agaricomycetidae</taxon>
        <taxon>Agaricales</taxon>
        <taxon>Clavariineae</taxon>
        <taxon>Clavariaceae</taxon>
        <taxon>Clavaria</taxon>
    </lineage>
</organism>
<dbReference type="EMBL" id="MT114157">
    <property type="protein sequence ID" value="QPZ51120.1"/>
    <property type="molecule type" value="Genomic_DNA"/>
</dbReference>
<dbReference type="AlphaFoldDB" id="A0A7T3PCT0"/>
<geneLocation type="mitochondrion" evidence="1"/>
<evidence type="ECO:0000313" key="1">
    <source>
        <dbReference type="EMBL" id="QPZ51120.1"/>
    </source>
</evidence>
<dbReference type="RefSeq" id="YP_010130218.1">
    <property type="nucleotide sequence ID" value="NC_056336.1"/>
</dbReference>
<protein>
    <submittedName>
        <fullName evidence="1">Uncharacterized protein</fullName>
    </submittedName>
</protein>
<name>A0A7T3PCT0_9AGAR</name>
<proteinExistence type="predicted"/>
<sequence>MKQIFATFSFFKNEKNLDSVFREERLQNIVYSNYFPSLNYDINWKSLVWRLKLLGCIQYKIIIVDFNLKSSEKDFNISLLHEHDKGEKLSPDNPLYLVYKYSHEEFFLQKENKLILKSIKKSFEKNNAPHPIFIFENYESWHQLSLAFRFNDFILGGGSYSKRGTLSPVHDRMSKFVTCLEGMGDSTVIGSYHQKDDFYKKPLVDLKDPSLSTFFNKE</sequence>
<keyword evidence="1" id="KW-0496">Mitochondrion</keyword>
<reference evidence="1" key="1">
    <citation type="journal article" date="2020" name="IMA Fungus">
        <title>The 256 kb mitochondrial genome of Clavaria fumosa is the largest among phylum Basidiomycota and is rich in introns and intronic ORFs.</title>
        <authorList>
            <person name="Wang X."/>
            <person name="Wang Y."/>
            <person name="Yao W."/>
            <person name="Shen J."/>
            <person name="Chen M."/>
            <person name="Gao M."/>
            <person name="Ren J."/>
            <person name="Li Q."/>
            <person name="Liu N."/>
        </authorList>
    </citation>
    <scope>NUCLEOTIDE SEQUENCE</scope>
</reference>
<gene>
    <name evidence="1" type="primary">orf218</name>
</gene>